<dbReference type="InterPro" id="IPR052021">
    <property type="entry name" value="Type-I_RS_S_subunit"/>
</dbReference>
<evidence type="ECO:0000256" key="1">
    <source>
        <dbReference type="ARBA" id="ARBA00010923"/>
    </source>
</evidence>
<dbReference type="AlphaFoldDB" id="A0A3D9CQA5"/>
<feature type="coiled-coil region" evidence="4">
    <location>
        <begin position="204"/>
        <end position="231"/>
    </location>
</feature>
<protein>
    <submittedName>
        <fullName evidence="6">Restriction endonuclease subunit S</fullName>
    </submittedName>
</protein>
<dbReference type="GO" id="GO:0004519">
    <property type="term" value="F:endonuclease activity"/>
    <property type="evidence" value="ECO:0007669"/>
    <property type="project" value="UniProtKB-KW"/>
</dbReference>
<dbReference type="SUPFAM" id="SSF116734">
    <property type="entry name" value="DNA methylase specificity domain"/>
    <property type="match status" value="2"/>
</dbReference>
<dbReference type="GO" id="GO:0009307">
    <property type="term" value="P:DNA restriction-modification system"/>
    <property type="evidence" value="ECO:0007669"/>
    <property type="project" value="UniProtKB-KW"/>
</dbReference>
<evidence type="ECO:0000256" key="4">
    <source>
        <dbReference type="SAM" id="Coils"/>
    </source>
</evidence>
<dbReference type="Pfam" id="PF01420">
    <property type="entry name" value="Methylase_S"/>
    <property type="match status" value="2"/>
</dbReference>
<dbReference type="InterPro" id="IPR044946">
    <property type="entry name" value="Restrct_endonuc_typeI_TRD_sf"/>
</dbReference>
<dbReference type="OrthoDB" id="667970at2"/>
<comment type="similarity">
    <text evidence="1">Belongs to the type-I restriction system S methylase family.</text>
</comment>
<dbReference type="CDD" id="cd17278">
    <property type="entry name" value="RMtype1_S_LdeBORF1052P-TRD2-CR2"/>
    <property type="match status" value="1"/>
</dbReference>
<accession>A0A3D9CQA5</accession>
<name>A0A3D9CQA5_9FLAO</name>
<dbReference type="Gene3D" id="3.90.220.20">
    <property type="entry name" value="DNA methylase specificity domains"/>
    <property type="match status" value="2"/>
</dbReference>
<reference evidence="6 7" key="1">
    <citation type="journal article" date="2007" name="Int. J. Syst. Evol. Microbiol.">
        <title>Chryseobacterium flavum sp. nov., isolated from polluted soil.</title>
        <authorList>
            <person name="Zhou Y."/>
            <person name="Dong J."/>
            <person name="Wang X."/>
            <person name="Huang X."/>
            <person name="Zhang K.Y."/>
            <person name="Zhang Y.Q."/>
            <person name="Guo Y.F."/>
            <person name="Lai R."/>
            <person name="Li W.J."/>
        </authorList>
    </citation>
    <scope>NUCLEOTIDE SEQUENCE [LARGE SCALE GENOMIC DNA]</scope>
    <source>
        <strain evidence="6 7">KCTC 12877</strain>
    </source>
</reference>
<evidence type="ECO:0000256" key="2">
    <source>
        <dbReference type="ARBA" id="ARBA00022747"/>
    </source>
</evidence>
<keyword evidence="6" id="KW-0540">Nuclease</keyword>
<dbReference type="GO" id="GO:0003677">
    <property type="term" value="F:DNA binding"/>
    <property type="evidence" value="ECO:0007669"/>
    <property type="project" value="UniProtKB-KW"/>
</dbReference>
<feature type="coiled-coil region" evidence="4">
    <location>
        <begin position="403"/>
        <end position="430"/>
    </location>
</feature>
<dbReference type="EMBL" id="QNUE01000004">
    <property type="protein sequence ID" value="REC67952.1"/>
    <property type="molecule type" value="Genomic_DNA"/>
</dbReference>
<keyword evidence="3" id="KW-0238">DNA-binding</keyword>
<dbReference type="Proteomes" id="UP000256769">
    <property type="component" value="Unassembled WGS sequence"/>
</dbReference>
<keyword evidence="4" id="KW-0175">Coiled coil</keyword>
<dbReference type="PANTHER" id="PTHR30408">
    <property type="entry name" value="TYPE-1 RESTRICTION ENZYME ECOKI SPECIFICITY PROTEIN"/>
    <property type="match status" value="1"/>
</dbReference>
<evidence type="ECO:0000313" key="7">
    <source>
        <dbReference type="Proteomes" id="UP000256769"/>
    </source>
</evidence>
<feature type="domain" description="Type I restriction modification DNA specificity" evidence="5">
    <location>
        <begin position="30"/>
        <end position="222"/>
    </location>
</feature>
<keyword evidence="6" id="KW-0255">Endonuclease</keyword>
<keyword evidence="6" id="KW-0378">Hydrolase</keyword>
<keyword evidence="7" id="KW-1185">Reference proteome</keyword>
<proteinExistence type="inferred from homology"/>
<evidence type="ECO:0000256" key="3">
    <source>
        <dbReference type="ARBA" id="ARBA00023125"/>
    </source>
</evidence>
<sequence length="433" mass="49702">MTEMTKENKNVKNFPNSRNVPKLRFSEFSDEWENKKLGALMTFKVTNSYSRDNLNYESGTIKNIHYGDIHTKFRTLFDLENENVPYINEDISLSRISEDFYCQEGDVIFADASEDLNDVGKSIEITNLNGEKLLSGLHTLLARPQKKYFSKGFLGFLLKSDNVRNQIKREAQGSKVLSINVGRISNIHLSFPSFSEQHKISEFLSLLDERIQTQKKIIEKLESLINGWREKLFSKKSRFKDEKGNHFSDWKFSKLGEVLTIQGGFAFKSILFNKGTTKVLRIGDISRNINLEEFTGVFTLEIPDKKYMVNKGDFLMALSGATFGKVGKISCNGEAYINQRVATFRTNQCLEFFYQLVQTENFVSYINSIPTASAQPNISNNDIAKYESMIPCLEEQNKIANFLSSIQEKIDTEKQILEKLELQKKFLLANLFV</sequence>
<organism evidence="6 7">
    <name type="scientific">Chryseobacterium flavum</name>
    <dbReference type="NCBI Taxonomy" id="415851"/>
    <lineage>
        <taxon>Bacteria</taxon>
        <taxon>Pseudomonadati</taxon>
        <taxon>Bacteroidota</taxon>
        <taxon>Flavobacteriia</taxon>
        <taxon>Flavobacteriales</taxon>
        <taxon>Weeksellaceae</taxon>
        <taxon>Chryseobacterium group</taxon>
        <taxon>Chryseobacterium</taxon>
    </lineage>
</organism>
<evidence type="ECO:0000313" key="6">
    <source>
        <dbReference type="EMBL" id="REC67952.1"/>
    </source>
</evidence>
<keyword evidence="2" id="KW-0680">Restriction system</keyword>
<evidence type="ECO:0000259" key="5">
    <source>
        <dbReference type="Pfam" id="PF01420"/>
    </source>
</evidence>
<feature type="domain" description="Type I restriction modification DNA specificity" evidence="5">
    <location>
        <begin position="248"/>
        <end position="421"/>
    </location>
</feature>
<comment type="caution">
    <text evidence="6">The sequence shown here is derived from an EMBL/GenBank/DDBJ whole genome shotgun (WGS) entry which is preliminary data.</text>
</comment>
<dbReference type="PANTHER" id="PTHR30408:SF12">
    <property type="entry name" value="TYPE I RESTRICTION ENZYME MJAVIII SPECIFICITY SUBUNIT"/>
    <property type="match status" value="1"/>
</dbReference>
<gene>
    <name evidence="6" type="ORF">DRF59_06450</name>
</gene>
<dbReference type="InterPro" id="IPR000055">
    <property type="entry name" value="Restrct_endonuc_typeI_TRD"/>
</dbReference>